<evidence type="ECO:0000313" key="2">
    <source>
        <dbReference type="Proteomes" id="UP000070433"/>
    </source>
</evidence>
<dbReference type="Proteomes" id="UP000070433">
    <property type="component" value="Chromosome"/>
</dbReference>
<sequence length="117" mass="13039">MIRHLVSVEIRHAPRVDAQPVVVLATWRVFASGPAVMLAGVLAEALRLRITTPVQSWQPSTRTWSTSSGRVYHTPGPPTSDALLQAVLERFAQVHVGICDVEDVTERYWRRIQAATQ</sequence>
<reference evidence="1 2" key="1">
    <citation type="journal article" date="2014" name="Int. J. Syst. Evol. Microbiol.">
        <title>Ramlibacter solisilvae sp. nov., isolated from forest soil, and emended description of the genus Ramlibacter.</title>
        <authorList>
            <person name="Lee H.J."/>
            <person name="Lee S.H."/>
            <person name="Lee S.S."/>
            <person name="Lee J.S."/>
            <person name="Kim Y."/>
            <person name="Kim S.C."/>
            <person name="Jeon C.O."/>
        </authorList>
    </citation>
    <scope>NUCLEOTIDE SEQUENCE [LARGE SCALE GENOMIC DNA]</scope>
    <source>
        <strain evidence="1 2">5-10</strain>
    </source>
</reference>
<organism evidence="1 2">
    <name type="scientific">Ramlibacter tataouinensis</name>
    <dbReference type="NCBI Taxonomy" id="94132"/>
    <lineage>
        <taxon>Bacteria</taxon>
        <taxon>Pseudomonadati</taxon>
        <taxon>Pseudomonadota</taxon>
        <taxon>Betaproteobacteria</taxon>
        <taxon>Burkholderiales</taxon>
        <taxon>Comamonadaceae</taxon>
        <taxon>Ramlibacter</taxon>
    </lineage>
</organism>
<name>A0A127JUW1_9BURK</name>
<gene>
    <name evidence="1" type="ORF">UC35_13275</name>
</gene>
<dbReference type="AlphaFoldDB" id="A0A127JUW1"/>
<keyword evidence="2" id="KW-1185">Reference proteome</keyword>
<dbReference type="EMBL" id="CP010951">
    <property type="protein sequence ID" value="AMO23673.1"/>
    <property type="molecule type" value="Genomic_DNA"/>
</dbReference>
<proteinExistence type="predicted"/>
<accession>A0A127JUW1</accession>
<evidence type="ECO:0000313" key="1">
    <source>
        <dbReference type="EMBL" id="AMO23673.1"/>
    </source>
</evidence>
<protein>
    <submittedName>
        <fullName evidence="1">Uncharacterized protein</fullName>
    </submittedName>
</protein>